<name>A0ABN9QR83_9DINO</name>
<feature type="transmembrane region" description="Helical" evidence="7">
    <location>
        <begin position="233"/>
        <end position="255"/>
    </location>
</feature>
<organism evidence="8 9">
    <name type="scientific">Prorocentrum cordatum</name>
    <dbReference type="NCBI Taxonomy" id="2364126"/>
    <lineage>
        <taxon>Eukaryota</taxon>
        <taxon>Sar</taxon>
        <taxon>Alveolata</taxon>
        <taxon>Dinophyceae</taxon>
        <taxon>Prorocentrales</taxon>
        <taxon>Prorocentraceae</taxon>
        <taxon>Prorocentrum</taxon>
    </lineage>
</organism>
<feature type="transmembrane region" description="Helical" evidence="7">
    <location>
        <begin position="270"/>
        <end position="289"/>
    </location>
</feature>
<feature type="transmembrane region" description="Helical" evidence="7">
    <location>
        <begin position="195"/>
        <end position="221"/>
    </location>
</feature>
<keyword evidence="3 7" id="KW-0812">Transmembrane</keyword>
<evidence type="ECO:0000313" key="8">
    <source>
        <dbReference type="EMBL" id="CAK0806510.1"/>
    </source>
</evidence>
<keyword evidence="4 7" id="KW-1133">Transmembrane helix</keyword>
<evidence type="ECO:0000256" key="4">
    <source>
        <dbReference type="ARBA" id="ARBA00022989"/>
    </source>
</evidence>
<comment type="caution">
    <text evidence="8">The sequence shown here is derived from an EMBL/GenBank/DDBJ whole genome shotgun (WGS) entry which is preliminary data.</text>
</comment>
<evidence type="ECO:0000256" key="1">
    <source>
        <dbReference type="ARBA" id="ARBA00004141"/>
    </source>
</evidence>
<evidence type="ECO:0000256" key="2">
    <source>
        <dbReference type="ARBA" id="ARBA00008130"/>
    </source>
</evidence>
<dbReference type="Gene3D" id="1.20.1070.10">
    <property type="entry name" value="Rhodopsin 7-helix transmembrane proteins"/>
    <property type="match status" value="1"/>
</dbReference>
<proteinExistence type="inferred from homology"/>
<comment type="subcellular location">
    <subcellularLocation>
        <location evidence="1">Membrane</location>
        <topology evidence="1">Multi-pass membrane protein</topology>
    </subcellularLocation>
</comment>
<evidence type="ECO:0000313" key="9">
    <source>
        <dbReference type="Proteomes" id="UP001189429"/>
    </source>
</evidence>
<reference evidence="8" key="1">
    <citation type="submission" date="2023-10" db="EMBL/GenBank/DDBJ databases">
        <authorList>
            <person name="Chen Y."/>
            <person name="Shah S."/>
            <person name="Dougan E. K."/>
            <person name="Thang M."/>
            <person name="Chan C."/>
        </authorList>
    </citation>
    <scope>NUCLEOTIDE SEQUENCE [LARGE SCALE GENOMIC DNA]</scope>
</reference>
<evidence type="ECO:0000256" key="7">
    <source>
        <dbReference type="SAM" id="Phobius"/>
    </source>
</evidence>
<keyword evidence="5 7" id="KW-0472">Membrane</keyword>
<dbReference type="SUPFAM" id="SSF81321">
    <property type="entry name" value="Family A G protein-coupled receptor-like"/>
    <property type="match status" value="1"/>
</dbReference>
<feature type="region of interest" description="Disordered" evidence="6">
    <location>
        <begin position="345"/>
        <end position="365"/>
    </location>
</feature>
<dbReference type="Pfam" id="PF01036">
    <property type="entry name" value="Bac_rhodopsin"/>
    <property type="match status" value="1"/>
</dbReference>
<comment type="similarity">
    <text evidence="2">Belongs to the archaeal/bacterial/fungal opsin family.</text>
</comment>
<gene>
    <name evidence="8" type="ORF">PCOR1329_LOCUS12702</name>
</gene>
<feature type="transmembrane region" description="Helical" evidence="7">
    <location>
        <begin position="20"/>
        <end position="42"/>
    </location>
</feature>
<accession>A0ABN9QR83</accession>
<sequence length="438" mass="49183">MAELTGAQLQRTCAPLYPSFALESFAALVLFFFFLYLSIIISTRQQLKTPAKSIAKLIWHSLTGWWEDTVRVLSRWSEMGEMSMPKRLRFCRRLNATICRSQAVIALLAVTRWLHINNVNGFRYLGYAFTCPLMQAELILIIAPIVPCYRMVTQMTAIITFLMLLSGYIASQFDGKLWEGDLVLDRNLSFLTTKGWVTLPSMVILLFLSFVQIPVLGLLYCWNGGGRDGRFPAGYLTLLAITSVTWLLFPIWWFLSFEGEGYIQDTKLNGAGFALLNMTSKGAFTMQMLSMVKRWKRDFGPSSFGRQTSVDSAVADLQNLSPRSNKTEKSADWIINGLKTFDQGSENSLDRVPGLGPEAQAPPPPEKTIVLDTTCLSDEVLVSELARRINLSSVGNTDHIVGKPLDPQELFKQALDKEIAMACSKFVCEDDDDEDDEE</sequence>
<evidence type="ECO:0000256" key="5">
    <source>
        <dbReference type="ARBA" id="ARBA00023136"/>
    </source>
</evidence>
<evidence type="ECO:0000256" key="3">
    <source>
        <dbReference type="ARBA" id="ARBA00022692"/>
    </source>
</evidence>
<dbReference type="InterPro" id="IPR001425">
    <property type="entry name" value="Arc/bac/fun_rhodopsins"/>
</dbReference>
<protein>
    <submittedName>
        <fullName evidence="8">Uncharacterized protein</fullName>
    </submittedName>
</protein>
<feature type="transmembrane region" description="Helical" evidence="7">
    <location>
        <begin position="94"/>
        <end position="114"/>
    </location>
</feature>
<dbReference type="Proteomes" id="UP001189429">
    <property type="component" value="Unassembled WGS sequence"/>
</dbReference>
<feature type="transmembrane region" description="Helical" evidence="7">
    <location>
        <begin position="126"/>
        <end position="149"/>
    </location>
</feature>
<keyword evidence="9" id="KW-1185">Reference proteome</keyword>
<dbReference type="EMBL" id="CAUYUJ010003725">
    <property type="protein sequence ID" value="CAK0806510.1"/>
    <property type="molecule type" value="Genomic_DNA"/>
</dbReference>
<evidence type="ECO:0000256" key="6">
    <source>
        <dbReference type="SAM" id="MobiDB-lite"/>
    </source>
</evidence>
<feature type="transmembrane region" description="Helical" evidence="7">
    <location>
        <begin position="156"/>
        <end position="175"/>
    </location>
</feature>